<evidence type="ECO:0000313" key="1">
    <source>
        <dbReference type="EMBL" id="RWX47086.1"/>
    </source>
</evidence>
<protein>
    <submittedName>
        <fullName evidence="1">Uncharacterized protein</fullName>
    </submittedName>
</protein>
<sequence length="70" mass="7820">MSAVTISLRTISHIRSFCYFFPPTPDDGPLGGQNVKNPQKFGLEDCKKAGILKRINPRSHAGYRRPGYGR</sequence>
<accession>A0A3S4TBH7</accession>
<organism evidence="1 2">
    <name type="scientific">Candidatus Electrothrix aarhusensis</name>
    <dbReference type="NCBI Taxonomy" id="1859131"/>
    <lineage>
        <taxon>Bacteria</taxon>
        <taxon>Pseudomonadati</taxon>
        <taxon>Thermodesulfobacteriota</taxon>
        <taxon>Desulfobulbia</taxon>
        <taxon>Desulfobulbales</taxon>
        <taxon>Desulfobulbaceae</taxon>
        <taxon>Candidatus Electrothrix</taxon>
    </lineage>
</organism>
<dbReference type="AlphaFoldDB" id="A0A3S4TBH7"/>
<gene>
    <name evidence="1" type="ORF">H206_00126</name>
</gene>
<proteinExistence type="predicted"/>
<reference evidence="1 2" key="1">
    <citation type="submission" date="2017-01" db="EMBL/GenBank/DDBJ databases">
        <title>The cable genome- insights into the physiology and evolution of filamentous bacteria capable of sulfide oxidation via long distance electron transfer.</title>
        <authorList>
            <person name="Schreiber L."/>
            <person name="Bjerg J.T."/>
            <person name="Boggild A."/>
            <person name="Van De Vossenberg J."/>
            <person name="Meysman F."/>
            <person name="Nielsen L.P."/>
            <person name="Schramm A."/>
            <person name="Kjeldsen K.U."/>
        </authorList>
    </citation>
    <scope>NUCLEOTIDE SEQUENCE [LARGE SCALE GENOMIC DNA]</scope>
    <source>
        <strain evidence="1">MCF</strain>
    </source>
</reference>
<evidence type="ECO:0000313" key="2">
    <source>
        <dbReference type="Proteomes" id="UP000287853"/>
    </source>
</evidence>
<comment type="caution">
    <text evidence="1">The sequence shown here is derived from an EMBL/GenBank/DDBJ whole genome shotgun (WGS) entry which is preliminary data.</text>
</comment>
<dbReference type="Proteomes" id="UP000287853">
    <property type="component" value="Unassembled WGS sequence"/>
</dbReference>
<dbReference type="EMBL" id="MTKO01000041">
    <property type="protein sequence ID" value="RWX47086.1"/>
    <property type="molecule type" value="Genomic_DNA"/>
</dbReference>
<name>A0A3S4TBH7_9BACT</name>
<keyword evidence="2" id="KW-1185">Reference proteome</keyword>